<evidence type="ECO:0000313" key="1">
    <source>
        <dbReference type="EMBL" id="KAF5177124.1"/>
    </source>
</evidence>
<dbReference type="PANTHER" id="PTHR33116:SF78">
    <property type="entry name" value="OS12G0587133 PROTEIN"/>
    <property type="match status" value="1"/>
</dbReference>
<evidence type="ECO:0000313" key="2">
    <source>
        <dbReference type="Proteomes" id="UP000554482"/>
    </source>
</evidence>
<dbReference type="EMBL" id="JABWDY010041798">
    <property type="protein sequence ID" value="KAF5177124.1"/>
    <property type="molecule type" value="Genomic_DNA"/>
</dbReference>
<gene>
    <name evidence="1" type="ORF">FRX31_033290</name>
</gene>
<name>A0A7J6UWY2_THATH</name>
<protein>
    <submittedName>
        <fullName evidence="1">Uncharacterized protein</fullName>
    </submittedName>
</protein>
<comment type="caution">
    <text evidence="1">The sequence shown here is derived from an EMBL/GenBank/DDBJ whole genome shotgun (WGS) entry which is preliminary data.</text>
</comment>
<proteinExistence type="predicted"/>
<dbReference type="OrthoDB" id="1938246at2759"/>
<dbReference type="Proteomes" id="UP000554482">
    <property type="component" value="Unassembled WGS sequence"/>
</dbReference>
<dbReference type="PANTHER" id="PTHR33116">
    <property type="entry name" value="REVERSE TRANSCRIPTASE ZINC-BINDING DOMAIN-CONTAINING PROTEIN-RELATED-RELATED"/>
    <property type="match status" value="1"/>
</dbReference>
<accession>A0A7J6UWY2</accession>
<keyword evidence="2" id="KW-1185">Reference proteome</keyword>
<organism evidence="1 2">
    <name type="scientific">Thalictrum thalictroides</name>
    <name type="common">Rue-anemone</name>
    <name type="synonym">Anemone thalictroides</name>
    <dbReference type="NCBI Taxonomy" id="46969"/>
    <lineage>
        <taxon>Eukaryota</taxon>
        <taxon>Viridiplantae</taxon>
        <taxon>Streptophyta</taxon>
        <taxon>Embryophyta</taxon>
        <taxon>Tracheophyta</taxon>
        <taxon>Spermatophyta</taxon>
        <taxon>Magnoliopsida</taxon>
        <taxon>Ranunculales</taxon>
        <taxon>Ranunculaceae</taxon>
        <taxon>Thalictroideae</taxon>
        <taxon>Thalictrum</taxon>
    </lineage>
</organism>
<dbReference type="AlphaFoldDB" id="A0A7J6UWY2"/>
<reference evidence="1 2" key="1">
    <citation type="submission" date="2020-06" db="EMBL/GenBank/DDBJ databases">
        <title>Transcriptomic and genomic resources for Thalictrum thalictroides and T. hernandezii: Facilitating candidate gene discovery in an emerging model plant lineage.</title>
        <authorList>
            <person name="Arias T."/>
            <person name="Riano-Pachon D.M."/>
            <person name="Di Stilio V.S."/>
        </authorList>
    </citation>
    <scope>NUCLEOTIDE SEQUENCE [LARGE SCALE GENOMIC DNA]</scope>
    <source>
        <strain evidence="2">cv. WT478/WT964</strain>
        <tissue evidence="1">Leaves</tissue>
    </source>
</reference>
<sequence>MPVSLTSKLDSITQNFGWNGSKEGKAVNLCKWDSLCSDKNDGGMGFRSFQDMNLALVAKLLWKVLTDKKSLWAKVMQARYGKFLKLFEEEKTPNWLPLFLKV</sequence>